<protein>
    <submittedName>
        <fullName evidence="2">Uncharacterized protein</fullName>
    </submittedName>
</protein>
<accession>A0AAV7SM11</accession>
<evidence type="ECO:0000313" key="2">
    <source>
        <dbReference type="EMBL" id="KAJ1165060.1"/>
    </source>
</evidence>
<evidence type="ECO:0000313" key="3">
    <source>
        <dbReference type="Proteomes" id="UP001066276"/>
    </source>
</evidence>
<organism evidence="2 3">
    <name type="scientific">Pleurodeles waltl</name>
    <name type="common">Iberian ribbed newt</name>
    <dbReference type="NCBI Taxonomy" id="8319"/>
    <lineage>
        <taxon>Eukaryota</taxon>
        <taxon>Metazoa</taxon>
        <taxon>Chordata</taxon>
        <taxon>Craniata</taxon>
        <taxon>Vertebrata</taxon>
        <taxon>Euteleostomi</taxon>
        <taxon>Amphibia</taxon>
        <taxon>Batrachia</taxon>
        <taxon>Caudata</taxon>
        <taxon>Salamandroidea</taxon>
        <taxon>Salamandridae</taxon>
        <taxon>Pleurodelinae</taxon>
        <taxon>Pleurodeles</taxon>
    </lineage>
</organism>
<feature type="region of interest" description="Disordered" evidence="1">
    <location>
        <begin position="69"/>
        <end position="90"/>
    </location>
</feature>
<reference evidence="2" key="1">
    <citation type="journal article" date="2022" name="bioRxiv">
        <title>Sequencing and chromosome-scale assembly of the giantPleurodeles waltlgenome.</title>
        <authorList>
            <person name="Brown T."/>
            <person name="Elewa A."/>
            <person name="Iarovenko S."/>
            <person name="Subramanian E."/>
            <person name="Araus A.J."/>
            <person name="Petzold A."/>
            <person name="Susuki M."/>
            <person name="Suzuki K.-i.T."/>
            <person name="Hayashi T."/>
            <person name="Toyoda A."/>
            <person name="Oliveira C."/>
            <person name="Osipova E."/>
            <person name="Leigh N.D."/>
            <person name="Simon A."/>
            <person name="Yun M.H."/>
        </authorList>
    </citation>
    <scope>NUCLEOTIDE SEQUENCE</scope>
    <source>
        <strain evidence="2">20211129_DDA</strain>
        <tissue evidence="2">Liver</tissue>
    </source>
</reference>
<evidence type="ECO:0000256" key="1">
    <source>
        <dbReference type="SAM" id="MobiDB-lite"/>
    </source>
</evidence>
<name>A0AAV7SM11_PLEWA</name>
<sequence>MGESSVEIFTFGLSRFFRGENPSTGVNLDLNPTSMEPSSDTLAGRSRQLFTFGLRGSFLHWRAAVAKREPPNDRTAIGRPPAQRETPFYEDAGSELQTLKILVGPC</sequence>
<dbReference type="AlphaFoldDB" id="A0AAV7SM11"/>
<comment type="caution">
    <text evidence="2">The sequence shown here is derived from an EMBL/GenBank/DDBJ whole genome shotgun (WGS) entry which is preliminary data.</text>
</comment>
<keyword evidence="3" id="KW-1185">Reference proteome</keyword>
<dbReference type="EMBL" id="JANPWB010000008">
    <property type="protein sequence ID" value="KAJ1165060.1"/>
    <property type="molecule type" value="Genomic_DNA"/>
</dbReference>
<gene>
    <name evidence="2" type="ORF">NDU88_005490</name>
</gene>
<dbReference type="Proteomes" id="UP001066276">
    <property type="component" value="Chromosome 4_2"/>
</dbReference>
<proteinExistence type="predicted"/>